<evidence type="ECO:0000256" key="2">
    <source>
        <dbReference type="ARBA" id="ARBA00006479"/>
    </source>
</evidence>
<evidence type="ECO:0000313" key="4">
    <source>
        <dbReference type="EMBL" id="MFC5403236.1"/>
    </source>
</evidence>
<keyword evidence="5" id="KW-1185">Reference proteome</keyword>
<comment type="similarity">
    <text evidence="2">Belongs to the ROK (NagC/XylR) family.</text>
</comment>
<evidence type="ECO:0000256" key="3">
    <source>
        <dbReference type="ARBA" id="ARBA00022629"/>
    </source>
</evidence>
<comment type="caution">
    <text evidence="4">The sequence shown here is derived from an EMBL/GenBank/DDBJ whole genome shotgun (WGS) entry which is preliminary data.</text>
</comment>
<dbReference type="RefSeq" id="WP_378132413.1">
    <property type="nucleotide sequence ID" value="NZ_JBHSMI010000023.1"/>
</dbReference>
<evidence type="ECO:0000313" key="5">
    <source>
        <dbReference type="Proteomes" id="UP001596113"/>
    </source>
</evidence>
<dbReference type="Proteomes" id="UP001596113">
    <property type="component" value="Unassembled WGS sequence"/>
</dbReference>
<organism evidence="4 5">
    <name type="scientific">Cohnella soli</name>
    <dbReference type="NCBI Taxonomy" id="425005"/>
    <lineage>
        <taxon>Bacteria</taxon>
        <taxon>Bacillati</taxon>
        <taxon>Bacillota</taxon>
        <taxon>Bacilli</taxon>
        <taxon>Bacillales</taxon>
        <taxon>Paenibacillaceae</taxon>
        <taxon>Cohnella</taxon>
    </lineage>
</organism>
<gene>
    <name evidence="4" type="ORF">ACFPOF_10900</name>
</gene>
<dbReference type="InterPro" id="IPR036388">
    <property type="entry name" value="WH-like_DNA-bd_sf"/>
</dbReference>
<keyword evidence="3" id="KW-0859">Xylose metabolism</keyword>
<evidence type="ECO:0000256" key="1">
    <source>
        <dbReference type="ARBA" id="ARBA00002486"/>
    </source>
</evidence>
<dbReference type="Gene3D" id="1.10.10.10">
    <property type="entry name" value="Winged helix-like DNA-binding domain superfamily/Winged helix DNA-binding domain"/>
    <property type="match status" value="1"/>
</dbReference>
<protein>
    <submittedName>
        <fullName evidence="4">ROK family transcriptional regulator</fullName>
    </submittedName>
</protein>
<dbReference type="EMBL" id="JBHSMI010000023">
    <property type="protein sequence ID" value="MFC5403236.1"/>
    <property type="molecule type" value="Genomic_DNA"/>
</dbReference>
<dbReference type="InterPro" id="IPR000600">
    <property type="entry name" value="ROK"/>
</dbReference>
<dbReference type="PANTHER" id="PTHR18964:SF149">
    <property type="entry name" value="BIFUNCTIONAL UDP-N-ACETYLGLUCOSAMINE 2-EPIMERASE_N-ACETYLMANNOSAMINE KINASE"/>
    <property type="match status" value="1"/>
</dbReference>
<name>A0ABW0HQ75_9BACL</name>
<dbReference type="PANTHER" id="PTHR18964">
    <property type="entry name" value="ROK (REPRESSOR, ORF, KINASE) FAMILY"/>
    <property type="match status" value="1"/>
</dbReference>
<dbReference type="SUPFAM" id="SSF53067">
    <property type="entry name" value="Actin-like ATPase domain"/>
    <property type="match status" value="1"/>
</dbReference>
<dbReference type="InterPro" id="IPR036390">
    <property type="entry name" value="WH_DNA-bd_sf"/>
</dbReference>
<dbReference type="SUPFAM" id="SSF46785">
    <property type="entry name" value="Winged helix' DNA-binding domain"/>
    <property type="match status" value="1"/>
</dbReference>
<dbReference type="Gene3D" id="3.30.420.40">
    <property type="match status" value="2"/>
</dbReference>
<proteinExistence type="inferred from homology"/>
<reference evidence="5" key="1">
    <citation type="journal article" date="2019" name="Int. J. Syst. Evol. Microbiol.">
        <title>The Global Catalogue of Microorganisms (GCM) 10K type strain sequencing project: providing services to taxonomists for standard genome sequencing and annotation.</title>
        <authorList>
            <consortium name="The Broad Institute Genomics Platform"/>
            <consortium name="The Broad Institute Genome Sequencing Center for Infectious Disease"/>
            <person name="Wu L."/>
            <person name="Ma J."/>
        </authorList>
    </citation>
    <scope>NUCLEOTIDE SEQUENCE [LARGE SCALE GENOMIC DNA]</scope>
    <source>
        <strain evidence="5">CGMCC 1.18575</strain>
    </source>
</reference>
<dbReference type="Pfam" id="PF00480">
    <property type="entry name" value="ROK"/>
    <property type="match status" value="2"/>
</dbReference>
<dbReference type="InterPro" id="IPR043129">
    <property type="entry name" value="ATPase_NBD"/>
</dbReference>
<comment type="function">
    <text evidence="1">Transcriptional repressor of xylose-utilizing enzymes.</text>
</comment>
<keyword evidence="3" id="KW-0119">Carbohydrate metabolism</keyword>
<sequence>MSSKGNKGINHKQIKVTNQTLIINEVRKSDGLSRSDLARALRLSAPSISTNIDELISREIILEKGIGSAAFGRKPIHIEFNNEYGYVVAVDMSGGAFRIALSDLSGTNILEYGLISDVVQITSEVIERTMNTIAEMLARRKIPPHKLLCICIGSPGFIEPSTGSVVYAPRIVGFTGTSLRDTFAERFNTLVLIKNDMNCAAVGEHLFGTGQHYYSFINILIDVGIGSGLILNEKLYEGARGSAGEIGLWVNDTQEAVRQNKVTLNNMLDYQVSVFGLICQVREAKPDLFISLGQGEVNLHLVPEYAQIMFNAARAGDEQVISIIREAAIRLGCVLKNLYELLDLEAIIIGGLILEIEDIFMPPLEQFLNDNVSGKVKVLTSSLGDKGVIYGAIGQGINHVLVDIINRIA</sequence>
<accession>A0ABW0HQ75</accession>